<organism evidence="2 3">
    <name type="scientific">Caldanaerobacter subterraneus</name>
    <dbReference type="NCBI Taxonomy" id="911092"/>
    <lineage>
        <taxon>Bacteria</taxon>
        <taxon>Bacillati</taxon>
        <taxon>Bacillota</taxon>
        <taxon>Clostridia</taxon>
        <taxon>Thermoanaerobacterales</taxon>
        <taxon>Thermoanaerobacteraceae</taxon>
        <taxon>Caldanaerobacter</taxon>
    </lineage>
</organism>
<keyword evidence="1" id="KW-0812">Transmembrane</keyword>
<feature type="transmembrane region" description="Helical" evidence="1">
    <location>
        <begin position="96"/>
        <end position="114"/>
    </location>
</feature>
<gene>
    <name evidence="2" type="ORF">HKI81_11700</name>
</gene>
<evidence type="ECO:0000313" key="2">
    <source>
        <dbReference type="EMBL" id="NNG67844.1"/>
    </source>
</evidence>
<reference evidence="2 3" key="1">
    <citation type="submission" date="2020-04" db="EMBL/GenBank/DDBJ databases">
        <title>Draft genome sequence of Caldanaerobacter sunterraneus. strain 1523vc isolated from Griffin hot spring, Kamchatka, Russia.</title>
        <authorList>
            <person name="Toshchakov S.V."/>
            <person name="Podosokorskaya O.A."/>
            <person name="Kublanov I.V."/>
            <person name="Korzhenkov A."/>
            <person name="Patrushev M.V."/>
        </authorList>
    </citation>
    <scope>NUCLEOTIDE SEQUENCE [LARGE SCALE GENOMIC DNA]</scope>
    <source>
        <strain evidence="2 3">1523vc</strain>
    </source>
</reference>
<evidence type="ECO:0000256" key="1">
    <source>
        <dbReference type="SAM" id="Phobius"/>
    </source>
</evidence>
<proteinExistence type="predicted"/>
<dbReference type="Pfam" id="PF21846">
    <property type="entry name" value="DUF6905"/>
    <property type="match status" value="1"/>
</dbReference>
<protein>
    <submittedName>
        <fullName evidence="2">Uncharacterized protein</fullName>
    </submittedName>
</protein>
<dbReference type="AlphaFoldDB" id="A0A7Y2L8N1"/>
<dbReference type="RefSeq" id="WP_170271572.1">
    <property type="nucleotide sequence ID" value="NZ_JABEQB010000043.1"/>
</dbReference>
<sequence length="116" mass="12522">MWTWQHVVTTIFGGILFPLAIGLMWGKLAEEWKSIGGLLAGFFIVGTVWLVNHGIGLIFEPQMSGHLPGPWSDQALTAFWGLFVADLFAGKKINWAAILVGILGGLLGGLLLYATV</sequence>
<keyword evidence="1" id="KW-0472">Membrane</keyword>
<feature type="transmembrane region" description="Helical" evidence="1">
    <location>
        <begin position="38"/>
        <end position="59"/>
    </location>
</feature>
<feature type="transmembrane region" description="Helical" evidence="1">
    <location>
        <begin position="6"/>
        <end position="26"/>
    </location>
</feature>
<comment type="caution">
    <text evidence="2">The sequence shown here is derived from an EMBL/GenBank/DDBJ whole genome shotgun (WGS) entry which is preliminary data.</text>
</comment>
<dbReference type="InterPro" id="IPR054200">
    <property type="entry name" value="DUF6905"/>
</dbReference>
<evidence type="ECO:0000313" key="3">
    <source>
        <dbReference type="Proteomes" id="UP000529861"/>
    </source>
</evidence>
<name>A0A7Y2L8N1_9THEO</name>
<keyword evidence="1" id="KW-1133">Transmembrane helix</keyword>
<dbReference type="EMBL" id="JABEQB010000043">
    <property type="protein sequence ID" value="NNG67844.1"/>
    <property type="molecule type" value="Genomic_DNA"/>
</dbReference>
<dbReference type="Proteomes" id="UP000529861">
    <property type="component" value="Unassembled WGS sequence"/>
</dbReference>
<accession>A0A7Y2L8N1</accession>